<dbReference type="Gene3D" id="3.30.110.170">
    <property type="entry name" value="Protein of unknown function (DUF541), domain 1"/>
    <property type="match status" value="1"/>
</dbReference>
<organism evidence="2">
    <name type="scientific">Solibacter usitatus (strain Ellin6076)</name>
    <dbReference type="NCBI Taxonomy" id="234267"/>
    <lineage>
        <taxon>Bacteria</taxon>
        <taxon>Pseudomonadati</taxon>
        <taxon>Acidobacteriota</taxon>
        <taxon>Terriglobia</taxon>
        <taxon>Bryobacterales</taxon>
        <taxon>Solibacteraceae</taxon>
        <taxon>Candidatus Solibacter</taxon>
    </lineage>
</organism>
<dbReference type="STRING" id="234267.Acid_5564"/>
<keyword evidence="1" id="KW-1133">Transmembrane helix</keyword>
<feature type="transmembrane region" description="Helical" evidence="1">
    <location>
        <begin position="12"/>
        <end position="33"/>
    </location>
</feature>
<dbReference type="InterPro" id="IPR007497">
    <property type="entry name" value="SIMPL/DUF541"/>
</dbReference>
<dbReference type="Gene3D" id="3.30.70.2970">
    <property type="entry name" value="Protein of unknown function (DUF541), domain 2"/>
    <property type="match status" value="1"/>
</dbReference>
<dbReference type="HOGENOM" id="CLU_080344_1_0_0"/>
<dbReference type="PANTHER" id="PTHR34387">
    <property type="entry name" value="SLR1258 PROTEIN"/>
    <property type="match status" value="1"/>
</dbReference>
<dbReference type="GO" id="GO:0006974">
    <property type="term" value="P:DNA damage response"/>
    <property type="evidence" value="ECO:0007669"/>
    <property type="project" value="TreeGrafter"/>
</dbReference>
<sequence>MRKALGRLLNYYLIMLGKVPLYLYLIFGAVLAAQTTANRTVQATGSATLSANPDQAQIDVGVVTVGATAQDSAQQNATQTTAVLTAIKAVLGANGTIQTVSYYVQPRYTNSSQPTINGYTTSNTVRVMTLDLSIIGKLIDAANAAGANTVGSLNFGLQDSEPLVQQALTQATKQAMGHAAAIASGLGGKIASVISAQEGSSYTPILVGPGVAAGAATTPVQTGTVNVYATVTVVASLQ</sequence>
<accession>Q01V04</accession>
<proteinExistence type="predicted"/>
<keyword evidence="1" id="KW-0472">Membrane</keyword>
<protein>
    <recommendedName>
        <fullName evidence="3">Outer membrane protein</fullName>
    </recommendedName>
</protein>
<dbReference type="InterPro" id="IPR052022">
    <property type="entry name" value="26kDa_periplasmic_antigen"/>
</dbReference>
<evidence type="ECO:0008006" key="3">
    <source>
        <dbReference type="Google" id="ProtNLM"/>
    </source>
</evidence>
<evidence type="ECO:0000256" key="1">
    <source>
        <dbReference type="SAM" id="Phobius"/>
    </source>
</evidence>
<reference evidence="2" key="1">
    <citation type="submission" date="2006-10" db="EMBL/GenBank/DDBJ databases">
        <title>Complete sequence of Solibacter usitatus Ellin6076.</title>
        <authorList>
            <consortium name="US DOE Joint Genome Institute"/>
            <person name="Copeland A."/>
            <person name="Lucas S."/>
            <person name="Lapidus A."/>
            <person name="Barry K."/>
            <person name="Detter J.C."/>
            <person name="Glavina del Rio T."/>
            <person name="Hammon N."/>
            <person name="Israni S."/>
            <person name="Dalin E."/>
            <person name="Tice H."/>
            <person name="Pitluck S."/>
            <person name="Thompson L.S."/>
            <person name="Brettin T."/>
            <person name="Bruce D."/>
            <person name="Han C."/>
            <person name="Tapia R."/>
            <person name="Gilna P."/>
            <person name="Schmutz J."/>
            <person name="Larimer F."/>
            <person name="Land M."/>
            <person name="Hauser L."/>
            <person name="Kyrpides N."/>
            <person name="Mikhailova N."/>
            <person name="Janssen P.H."/>
            <person name="Kuske C.R."/>
            <person name="Richardson P."/>
        </authorList>
    </citation>
    <scope>NUCLEOTIDE SEQUENCE</scope>
    <source>
        <strain evidence="2">Ellin6076</strain>
    </source>
</reference>
<dbReference type="PANTHER" id="PTHR34387:SF2">
    <property type="entry name" value="SLR1258 PROTEIN"/>
    <property type="match status" value="1"/>
</dbReference>
<dbReference type="AlphaFoldDB" id="Q01V04"/>
<dbReference type="eggNOG" id="COG2968">
    <property type="taxonomic scope" value="Bacteria"/>
</dbReference>
<dbReference type="EMBL" id="CP000473">
    <property type="protein sequence ID" value="ABJ86511.1"/>
    <property type="molecule type" value="Genomic_DNA"/>
</dbReference>
<dbReference type="KEGG" id="sus:Acid_5564"/>
<name>Q01V04_SOLUE</name>
<dbReference type="InParanoid" id="Q01V04"/>
<gene>
    <name evidence="2" type="ordered locus">Acid_5564</name>
</gene>
<evidence type="ECO:0000313" key="2">
    <source>
        <dbReference type="EMBL" id="ABJ86511.1"/>
    </source>
</evidence>
<keyword evidence="1" id="KW-0812">Transmembrane</keyword>
<dbReference type="Pfam" id="PF04402">
    <property type="entry name" value="SIMPL"/>
    <property type="match status" value="1"/>
</dbReference>
<dbReference type="OrthoDB" id="9785192at2"/>